<evidence type="ECO:0000313" key="3">
    <source>
        <dbReference type="EMBL" id="VFR48841.1"/>
    </source>
</evidence>
<gene>
    <name evidence="2" type="ORF">AMP9_2305</name>
    <name evidence="3" type="ORF">ANT2_2327</name>
    <name evidence="5" type="ORF">ANT3_2329</name>
    <name evidence="4" type="ORF">BRI6_2449</name>
    <name evidence="7" type="ORF">BRI9_2504</name>
    <name evidence="8" type="ORF">IVO3_2503</name>
    <name evidence="6" type="ORF">RAN3_2320</name>
    <name evidence="9" type="ORF">RAN7_2478</name>
</gene>
<feature type="region of interest" description="Disordered" evidence="1">
    <location>
        <begin position="1"/>
        <end position="27"/>
    </location>
</feature>
<dbReference type="EMBL" id="CAADHY010000006">
    <property type="protein sequence ID" value="VFR16590.1"/>
    <property type="molecule type" value="Genomic_DNA"/>
</dbReference>
<evidence type="ECO:0000256" key="1">
    <source>
        <dbReference type="SAM" id="MobiDB-lite"/>
    </source>
</evidence>
<proteinExistence type="predicted"/>
<evidence type="ECO:0000313" key="9">
    <source>
        <dbReference type="EMBL" id="VFS21176.1"/>
    </source>
</evidence>
<feature type="compositionally biased region" description="Basic and acidic residues" evidence="1">
    <location>
        <begin position="1"/>
        <end position="11"/>
    </location>
</feature>
<dbReference type="EMBL" id="CAADIK010000057">
    <property type="protein sequence ID" value="VFR84255.1"/>
    <property type="molecule type" value="Genomic_DNA"/>
</dbReference>
<evidence type="ECO:0000313" key="8">
    <source>
        <dbReference type="EMBL" id="VFR91379.1"/>
    </source>
</evidence>
<dbReference type="EMBL" id="CAADIZ010000003">
    <property type="protein sequence ID" value="VFS21176.1"/>
    <property type="molecule type" value="Genomic_DNA"/>
</dbReference>
<dbReference type="AlphaFoldDB" id="A0A484XD01"/>
<evidence type="ECO:0000313" key="7">
    <source>
        <dbReference type="EMBL" id="VFR84255.1"/>
    </source>
</evidence>
<reference evidence="9" key="1">
    <citation type="submission" date="2019-03" db="EMBL/GenBank/DDBJ databases">
        <authorList>
            <person name="Danneels B."/>
        </authorList>
    </citation>
    <scope>NUCLEOTIDE SEQUENCE</scope>
</reference>
<dbReference type="EMBL" id="CAADIP010000027">
    <property type="protein sequence ID" value="VFR91379.1"/>
    <property type="molecule type" value="Genomic_DNA"/>
</dbReference>
<accession>A0A484XD01</accession>
<protein>
    <submittedName>
        <fullName evidence="9">Uncharacterized protein</fullName>
    </submittedName>
</protein>
<dbReference type="EMBL" id="CAADIG010000025">
    <property type="protein sequence ID" value="VFR48841.1"/>
    <property type="molecule type" value="Genomic_DNA"/>
</dbReference>
<evidence type="ECO:0000313" key="4">
    <source>
        <dbReference type="EMBL" id="VFR55489.1"/>
    </source>
</evidence>
<dbReference type="EMBL" id="CAADIO010000004">
    <property type="protein sequence ID" value="VFR80078.1"/>
    <property type="molecule type" value="Genomic_DNA"/>
</dbReference>
<evidence type="ECO:0000313" key="5">
    <source>
        <dbReference type="EMBL" id="VFR59727.1"/>
    </source>
</evidence>
<organism evidence="9">
    <name type="scientific">plant metagenome</name>
    <dbReference type="NCBI Taxonomy" id="1297885"/>
    <lineage>
        <taxon>unclassified sequences</taxon>
        <taxon>metagenomes</taxon>
        <taxon>organismal metagenomes</taxon>
    </lineage>
</organism>
<sequence length="93" mass="9895">MSPVGFRDRAGHVAPGDSSPRSSRADPVIICSVNGKRGMATSPGILGNVDKAGQAIFHLARCIFIMRKVRAVPLGRTLLWRKAATATSPPELE</sequence>
<dbReference type="EMBL" id="CAADID010000007">
    <property type="protein sequence ID" value="VFR59727.1"/>
    <property type="molecule type" value="Genomic_DNA"/>
</dbReference>
<evidence type="ECO:0000313" key="2">
    <source>
        <dbReference type="EMBL" id="VFR16590.1"/>
    </source>
</evidence>
<evidence type="ECO:0000313" key="6">
    <source>
        <dbReference type="EMBL" id="VFR80078.1"/>
    </source>
</evidence>
<name>A0A484XD01_9ZZZZ</name>
<dbReference type="EMBL" id="CAADII010000046">
    <property type="protein sequence ID" value="VFR55489.1"/>
    <property type="molecule type" value="Genomic_DNA"/>
</dbReference>